<keyword evidence="4" id="KW-1185">Reference proteome</keyword>
<dbReference type="GeneID" id="81465260"/>
<dbReference type="InterPro" id="IPR050478">
    <property type="entry name" value="Ethylene_sulfur-biosynth"/>
</dbReference>
<dbReference type="GO" id="GO:0006520">
    <property type="term" value="P:amino acid metabolic process"/>
    <property type="evidence" value="ECO:0007669"/>
    <property type="project" value="TreeGrafter"/>
</dbReference>
<feature type="domain" description="Aminotransferase class I/classII large" evidence="2">
    <location>
        <begin position="71"/>
        <end position="197"/>
    </location>
</feature>
<reference evidence="3" key="1">
    <citation type="submission" date="2022-12" db="EMBL/GenBank/DDBJ databases">
        <authorList>
            <person name="Petersen C."/>
        </authorList>
    </citation>
    <scope>NUCLEOTIDE SEQUENCE</scope>
    <source>
        <strain evidence="3">IBT 3081</strain>
    </source>
</reference>
<dbReference type="GO" id="GO:0008483">
    <property type="term" value="F:transaminase activity"/>
    <property type="evidence" value="ECO:0007669"/>
    <property type="project" value="TreeGrafter"/>
</dbReference>
<dbReference type="Gene3D" id="3.90.1150.10">
    <property type="entry name" value="Aspartate Aminotransferase, domain 1"/>
    <property type="match status" value="1"/>
</dbReference>
<keyword evidence="1" id="KW-0663">Pyridoxal phosphate</keyword>
<accession>A0A9W9RSC2</accession>
<evidence type="ECO:0000313" key="4">
    <source>
        <dbReference type="Proteomes" id="UP001147752"/>
    </source>
</evidence>
<protein>
    <submittedName>
        <fullName evidence="3">1-aminocyclopropane-1-carboxylate synthase C</fullName>
    </submittedName>
</protein>
<organism evidence="3 4">
    <name type="scientific">Penicillium concentricum</name>
    <dbReference type="NCBI Taxonomy" id="293559"/>
    <lineage>
        <taxon>Eukaryota</taxon>
        <taxon>Fungi</taxon>
        <taxon>Dikarya</taxon>
        <taxon>Ascomycota</taxon>
        <taxon>Pezizomycotina</taxon>
        <taxon>Eurotiomycetes</taxon>
        <taxon>Eurotiomycetidae</taxon>
        <taxon>Eurotiales</taxon>
        <taxon>Aspergillaceae</taxon>
        <taxon>Penicillium</taxon>
    </lineage>
</organism>
<proteinExistence type="predicted"/>
<sequence>MAAEEGHLSKRGDVYAQPGNRNPLLDILNDQWHPLSNPGGYLSIGVAENTFMQEELLRYVNTHNFTLDSHCLSYGDSFSGSHQLRSAVASFVTRQFCPVQPLLARHVAITSGVGPGVEALSFTLCNTGDGILLGRPFYRGFPASMSSRAGATTIPVSFGNIDAFSMDAIPLYEKAVLDAKARGITVKAIMLCNPHNPVVWDNTETNEVPGFHSVLSINLKELIDPELVHVLWGISKDFGSNGIRLGCIISQQNERLHAALENIAGAFFVWADLFSFFKPRLGSGVGTSKSAQQVEENSWALEARLQETFLKHKLFTAAGSTFSHTEAGWFRLTFALDYDCLSEGLQRLLTALEEFGKECDY</sequence>
<dbReference type="Gene3D" id="3.40.640.10">
    <property type="entry name" value="Type I PLP-dependent aspartate aminotransferase-like (Major domain)"/>
    <property type="match status" value="1"/>
</dbReference>
<gene>
    <name evidence="3" type="ORF">N7517_008347</name>
</gene>
<dbReference type="OrthoDB" id="7042322at2759"/>
<dbReference type="Pfam" id="PF00155">
    <property type="entry name" value="Aminotran_1_2"/>
    <property type="match status" value="1"/>
</dbReference>
<dbReference type="SUPFAM" id="SSF53383">
    <property type="entry name" value="PLP-dependent transferases"/>
    <property type="match status" value="1"/>
</dbReference>
<evidence type="ECO:0000256" key="1">
    <source>
        <dbReference type="ARBA" id="ARBA00022898"/>
    </source>
</evidence>
<dbReference type="EMBL" id="JAPZBT010000003">
    <property type="protein sequence ID" value="KAJ5365461.1"/>
    <property type="molecule type" value="Genomic_DNA"/>
</dbReference>
<dbReference type="InterPro" id="IPR004839">
    <property type="entry name" value="Aminotransferase_I/II_large"/>
</dbReference>
<evidence type="ECO:0000313" key="3">
    <source>
        <dbReference type="EMBL" id="KAJ5365461.1"/>
    </source>
</evidence>
<dbReference type="AlphaFoldDB" id="A0A9W9RSC2"/>
<reference evidence="3" key="2">
    <citation type="journal article" date="2023" name="IMA Fungus">
        <title>Comparative genomic study of the Penicillium genus elucidates a diverse pangenome and 15 lateral gene transfer events.</title>
        <authorList>
            <person name="Petersen C."/>
            <person name="Sorensen T."/>
            <person name="Nielsen M.R."/>
            <person name="Sondergaard T.E."/>
            <person name="Sorensen J.L."/>
            <person name="Fitzpatrick D.A."/>
            <person name="Frisvad J.C."/>
            <person name="Nielsen K.L."/>
        </authorList>
    </citation>
    <scope>NUCLEOTIDE SEQUENCE</scope>
    <source>
        <strain evidence="3">IBT 3081</strain>
    </source>
</reference>
<dbReference type="InterPro" id="IPR015424">
    <property type="entry name" value="PyrdxlP-dep_Trfase"/>
</dbReference>
<dbReference type="InterPro" id="IPR015422">
    <property type="entry name" value="PyrdxlP-dep_Trfase_small"/>
</dbReference>
<dbReference type="Proteomes" id="UP001147752">
    <property type="component" value="Unassembled WGS sequence"/>
</dbReference>
<dbReference type="PANTHER" id="PTHR43795">
    <property type="entry name" value="BIFUNCTIONAL ASPARTATE AMINOTRANSFERASE AND GLUTAMATE/ASPARTATE-PREPHENATE AMINOTRANSFERASE-RELATED"/>
    <property type="match status" value="1"/>
</dbReference>
<dbReference type="PANTHER" id="PTHR43795:SF63">
    <property type="entry name" value="PUTATIVE (AFU_ORTHOLOGUE AFUA_4G00630)-RELATED"/>
    <property type="match status" value="1"/>
</dbReference>
<dbReference type="InterPro" id="IPR015421">
    <property type="entry name" value="PyrdxlP-dep_Trfase_major"/>
</dbReference>
<dbReference type="GO" id="GO:0030170">
    <property type="term" value="F:pyridoxal phosphate binding"/>
    <property type="evidence" value="ECO:0007669"/>
    <property type="project" value="InterPro"/>
</dbReference>
<comment type="caution">
    <text evidence="3">The sequence shown here is derived from an EMBL/GenBank/DDBJ whole genome shotgun (WGS) entry which is preliminary data.</text>
</comment>
<evidence type="ECO:0000259" key="2">
    <source>
        <dbReference type="Pfam" id="PF00155"/>
    </source>
</evidence>
<dbReference type="RefSeq" id="XP_056576928.1">
    <property type="nucleotide sequence ID" value="XM_056726077.1"/>
</dbReference>
<name>A0A9W9RSC2_9EURO</name>